<accession>A0A183FQ16</accession>
<dbReference type="Proteomes" id="UP000050761">
    <property type="component" value="Unassembled WGS sequence"/>
</dbReference>
<organism evidence="3 4">
    <name type="scientific">Heligmosomoides polygyrus</name>
    <name type="common">Parasitic roundworm</name>
    <dbReference type="NCBI Taxonomy" id="6339"/>
    <lineage>
        <taxon>Eukaryota</taxon>
        <taxon>Metazoa</taxon>
        <taxon>Ecdysozoa</taxon>
        <taxon>Nematoda</taxon>
        <taxon>Chromadorea</taxon>
        <taxon>Rhabditida</taxon>
        <taxon>Rhabditina</taxon>
        <taxon>Rhabditomorpha</taxon>
        <taxon>Strongyloidea</taxon>
        <taxon>Heligmosomidae</taxon>
        <taxon>Heligmosomoides</taxon>
    </lineage>
</organism>
<accession>A0A3P8C1J0</accession>
<dbReference type="InterPro" id="IPR000477">
    <property type="entry name" value="RT_dom"/>
</dbReference>
<feature type="domain" description="Reverse transcriptase" evidence="1">
    <location>
        <begin position="2"/>
        <end position="67"/>
    </location>
</feature>
<dbReference type="EMBL" id="UZAH01026547">
    <property type="protein sequence ID" value="VDO82248.1"/>
    <property type="molecule type" value="Genomic_DNA"/>
</dbReference>
<reference evidence="2 3" key="1">
    <citation type="submission" date="2018-11" db="EMBL/GenBank/DDBJ databases">
        <authorList>
            <consortium name="Pathogen Informatics"/>
        </authorList>
    </citation>
    <scope>NUCLEOTIDE SEQUENCE [LARGE SCALE GENOMIC DNA]</scope>
</reference>
<dbReference type="Pfam" id="PF00078">
    <property type="entry name" value="RVT_1"/>
    <property type="match status" value="1"/>
</dbReference>
<evidence type="ECO:0000313" key="2">
    <source>
        <dbReference type="EMBL" id="VDO82248.1"/>
    </source>
</evidence>
<evidence type="ECO:0000313" key="3">
    <source>
        <dbReference type="Proteomes" id="UP000050761"/>
    </source>
</evidence>
<evidence type="ECO:0000313" key="4">
    <source>
        <dbReference type="WBParaSite" id="HPBE_0000978301-mRNA-1"/>
    </source>
</evidence>
<reference evidence="4" key="2">
    <citation type="submission" date="2019-09" db="UniProtKB">
        <authorList>
            <consortium name="WormBaseParasite"/>
        </authorList>
    </citation>
    <scope>IDENTIFICATION</scope>
</reference>
<evidence type="ECO:0000259" key="1">
    <source>
        <dbReference type="Pfam" id="PF00078"/>
    </source>
</evidence>
<keyword evidence="3" id="KW-1185">Reference proteome</keyword>
<gene>
    <name evidence="2" type="ORF">HPBE_LOCUS9784</name>
</gene>
<dbReference type="PANTHER" id="PTHR19446">
    <property type="entry name" value="REVERSE TRANSCRIPTASES"/>
    <property type="match status" value="1"/>
</dbReference>
<dbReference type="OrthoDB" id="5810672at2759"/>
<sequence length="71" mass="8557">MKVYERLVDSRLRGMVAISQEQWGFMPERSTIDAIFIARQVMEKYREKRRPCHLVFLDLEKAYDRLPRAVL</sequence>
<dbReference type="AlphaFoldDB" id="A0A183FQ16"/>
<name>A0A183FQ16_HELPZ</name>
<proteinExistence type="predicted"/>
<protein>
    <submittedName>
        <fullName evidence="4">Reverse transcriptase domain-containing protein</fullName>
    </submittedName>
</protein>
<dbReference type="WBParaSite" id="HPBE_0000978301-mRNA-1">
    <property type="protein sequence ID" value="HPBE_0000978301-mRNA-1"/>
    <property type="gene ID" value="HPBE_0000978301"/>
</dbReference>